<evidence type="ECO:0000313" key="2">
    <source>
        <dbReference type="Proteomes" id="UP000004597"/>
    </source>
</evidence>
<evidence type="ECO:0000313" key="1">
    <source>
        <dbReference type="EMBL" id="EHG15512.1"/>
    </source>
</evidence>
<dbReference type="InterPro" id="IPR025591">
    <property type="entry name" value="RloB"/>
</dbReference>
<keyword evidence="2" id="KW-1185">Reference proteome</keyword>
<dbReference type="AlphaFoldDB" id="G6AIN7"/>
<dbReference type="STRING" id="857291.HMPREF9138_01964"/>
<dbReference type="Pfam" id="PF13707">
    <property type="entry name" value="RloB"/>
    <property type="match status" value="1"/>
</dbReference>
<name>G6AIN7_9BACT</name>
<dbReference type="HOGENOM" id="CLU_090993_1_0_10"/>
<dbReference type="PATRIC" id="fig|857291.3.peg.1960"/>
<dbReference type="Proteomes" id="UP000004597">
    <property type="component" value="Unassembled WGS sequence"/>
</dbReference>
<evidence type="ECO:0008006" key="3">
    <source>
        <dbReference type="Google" id="ProtNLM"/>
    </source>
</evidence>
<accession>G6AIN7</accession>
<reference evidence="1 2" key="1">
    <citation type="submission" date="2011-10" db="EMBL/GenBank/DDBJ databases">
        <title>The Genome Sequence of Prevotella histicola F0411.</title>
        <authorList>
            <consortium name="The Broad Institute Genome Sequencing Platform"/>
            <person name="Earl A."/>
            <person name="Ward D."/>
            <person name="Feldgarden M."/>
            <person name="Gevers D."/>
            <person name="Izard J."/>
            <person name="Ganesan A."/>
            <person name="Blanton J.M."/>
            <person name="Baranova O.V."/>
            <person name="Tanner A.C."/>
            <person name="Mathney J.M.J."/>
            <person name="Dewhirst F.E."/>
            <person name="Young S.K."/>
            <person name="Zeng Q."/>
            <person name="Gargeya S."/>
            <person name="Fitzgerald M."/>
            <person name="Haas B."/>
            <person name="Abouelleil A."/>
            <person name="Alvarado L."/>
            <person name="Arachchi H.M."/>
            <person name="Berlin A."/>
            <person name="Brown A."/>
            <person name="Chapman S.B."/>
            <person name="Chen Z."/>
            <person name="Dunbar C."/>
            <person name="Freedman E."/>
            <person name="Gearin G."/>
            <person name="Gellesch M."/>
            <person name="Goldberg J."/>
            <person name="Griggs A."/>
            <person name="Gujja S."/>
            <person name="Heiman D."/>
            <person name="Howarth C."/>
            <person name="Larson L."/>
            <person name="Lui A."/>
            <person name="MacDonald P.J.P."/>
            <person name="Montmayeur A."/>
            <person name="Murphy C."/>
            <person name="Neiman D."/>
            <person name="Pearson M."/>
            <person name="Priest M."/>
            <person name="Roberts A."/>
            <person name="Saif S."/>
            <person name="Shea T."/>
            <person name="Shenoy N."/>
            <person name="Sisk P."/>
            <person name="Stolte C."/>
            <person name="Sykes S."/>
            <person name="Wortman J."/>
            <person name="Nusbaum C."/>
            <person name="Birren B."/>
        </authorList>
    </citation>
    <scope>NUCLEOTIDE SEQUENCE [LARGE SCALE GENOMIC DNA]</scope>
    <source>
        <strain evidence="1 2">F0411</strain>
    </source>
</reference>
<protein>
    <recommendedName>
        <fullName evidence="3">RloB-like protein</fullName>
    </recommendedName>
</protein>
<organism evidence="1 2">
    <name type="scientific">Prevotella histicola F0411</name>
    <dbReference type="NCBI Taxonomy" id="857291"/>
    <lineage>
        <taxon>Bacteria</taxon>
        <taxon>Pseudomonadati</taxon>
        <taxon>Bacteroidota</taxon>
        <taxon>Bacteroidia</taxon>
        <taxon>Bacteroidales</taxon>
        <taxon>Prevotellaceae</taxon>
        <taxon>Prevotella</taxon>
    </lineage>
</organism>
<proteinExistence type="predicted"/>
<comment type="caution">
    <text evidence="1">The sequence shown here is derived from an EMBL/GenBank/DDBJ whole genome shotgun (WGS) entry which is preliminary data.</text>
</comment>
<dbReference type="RefSeq" id="WP_008823873.1">
    <property type="nucleotide sequence ID" value="NZ_JH376765.1"/>
</dbReference>
<dbReference type="EMBL" id="AFXP01000021">
    <property type="protein sequence ID" value="EHG15512.1"/>
    <property type="molecule type" value="Genomic_DNA"/>
</dbReference>
<dbReference type="GeneID" id="66732426"/>
<sequence length="219" mass="25821">MKNRKPLVSKGRKQGDRAVYTRFLIVCEGTDTEPNYFRSFIKDRWSEVKTVGSVIKGCGRGTCQLVAEAVKMRDELESRRQVKFDRIWLVFDKDEFKDFTKAIRDAKKEGMKCAWSNESFELWYCLHFQNISTGVERKKYISMIESVVRKASGKRTYKYDKASTDILKHLKEYGNEEQACAWARQIRGRYAQRTDFDKHNPRTEVDLLIDELKHPERVL</sequence>
<gene>
    <name evidence="1" type="ORF">HMPREF9138_01964</name>
</gene>